<sequence length="242" mass="28285">MFRKIMAWYSGKANARKMRKVPYEFRRNTLPSWTENSITLQDIKRMHGVDIVQLIKDLGKPRPRVLDSGTGLLKMAIGLKEHFRDNIFVEALTLHRPEKMTPAERKDTEKEKQHLEESLRRPDGKDAISRKYSRQVLERLRKHDADLQDTLQKMRLVDRISIAYLEYFTPEGTYDVIIDYFGPGTHGNRKKVWKKYFEITSPESIIISSSVPYGRFSKFFKAQPIGKAPTMNPRLFLVKRAG</sequence>
<reference evidence="3" key="1">
    <citation type="journal article" date="2020" name="bioRxiv">
        <title>A rank-normalized archaeal taxonomy based on genome phylogeny resolves widespread incomplete and uneven classifications.</title>
        <authorList>
            <person name="Rinke C."/>
            <person name="Chuvochina M."/>
            <person name="Mussig A.J."/>
            <person name="Chaumeil P.-A."/>
            <person name="Waite D.W."/>
            <person name="Whitman W.B."/>
            <person name="Parks D.H."/>
            <person name="Hugenholtz P."/>
        </authorList>
    </citation>
    <scope>NUCLEOTIDE SEQUENCE [LARGE SCALE GENOMIC DNA]</scope>
</reference>
<evidence type="ECO:0000313" key="3">
    <source>
        <dbReference type="Proteomes" id="UP000565078"/>
    </source>
</evidence>
<feature type="region of interest" description="Disordered" evidence="1">
    <location>
        <begin position="99"/>
        <end position="124"/>
    </location>
</feature>
<dbReference type="AlphaFoldDB" id="A0A7J4IV43"/>
<name>A0A7J4IV43_9ARCH</name>
<dbReference type="Proteomes" id="UP000565078">
    <property type="component" value="Unassembled WGS sequence"/>
</dbReference>
<proteinExistence type="predicted"/>
<dbReference type="EMBL" id="DUGC01000030">
    <property type="protein sequence ID" value="HIH09312.1"/>
    <property type="molecule type" value="Genomic_DNA"/>
</dbReference>
<evidence type="ECO:0000313" key="2">
    <source>
        <dbReference type="EMBL" id="HIH09312.1"/>
    </source>
</evidence>
<gene>
    <name evidence="2" type="ORF">HA254_01440</name>
</gene>
<organism evidence="2 3">
    <name type="scientific">Candidatus Iainarchaeum sp</name>
    <dbReference type="NCBI Taxonomy" id="3101447"/>
    <lineage>
        <taxon>Archaea</taxon>
        <taxon>Candidatus Iainarchaeota</taxon>
        <taxon>Candidatus Iainarchaeia</taxon>
        <taxon>Candidatus Iainarchaeales</taxon>
        <taxon>Candidatus Iainarchaeaceae</taxon>
        <taxon>Candidatus Iainarchaeum</taxon>
    </lineage>
</organism>
<evidence type="ECO:0000256" key="1">
    <source>
        <dbReference type="SAM" id="MobiDB-lite"/>
    </source>
</evidence>
<protein>
    <submittedName>
        <fullName evidence="2">Uncharacterized protein</fullName>
    </submittedName>
</protein>
<comment type="caution">
    <text evidence="2">The sequence shown here is derived from an EMBL/GenBank/DDBJ whole genome shotgun (WGS) entry which is preliminary data.</text>
</comment>
<accession>A0A7J4IV43</accession>